<evidence type="ECO:0000256" key="4">
    <source>
        <dbReference type="ARBA" id="ARBA00031484"/>
    </source>
</evidence>
<gene>
    <name evidence="8" type="ORF">VK792_05010</name>
</gene>
<dbReference type="SUPFAM" id="SSF109998">
    <property type="entry name" value="Triger factor/SurA peptide-binding domain-like"/>
    <property type="match status" value="1"/>
</dbReference>
<organism evidence="8 9">
    <name type="scientific">Mesobacterium hydrothermale</name>
    <dbReference type="NCBI Taxonomy" id="3111907"/>
    <lineage>
        <taxon>Bacteria</taxon>
        <taxon>Pseudomonadati</taxon>
        <taxon>Pseudomonadota</taxon>
        <taxon>Alphaproteobacteria</taxon>
        <taxon>Rhodobacterales</taxon>
        <taxon>Roseobacteraceae</taxon>
        <taxon>Mesobacterium</taxon>
    </lineage>
</organism>
<feature type="domain" description="PpiC" evidence="7">
    <location>
        <begin position="165"/>
        <end position="261"/>
    </location>
</feature>
<dbReference type="EMBL" id="JAYLLH010000004">
    <property type="protein sequence ID" value="MEC3860635.1"/>
    <property type="molecule type" value="Genomic_DNA"/>
</dbReference>
<evidence type="ECO:0000313" key="9">
    <source>
        <dbReference type="Proteomes" id="UP001348149"/>
    </source>
</evidence>
<evidence type="ECO:0000313" key="8">
    <source>
        <dbReference type="EMBL" id="MEC3860635.1"/>
    </source>
</evidence>
<evidence type="ECO:0000256" key="2">
    <source>
        <dbReference type="ARBA" id="ARBA00022729"/>
    </source>
</evidence>
<keyword evidence="2 6" id="KW-0732">Signal</keyword>
<dbReference type="SUPFAM" id="SSF54534">
    <property type="entry name" value="FKBP-like"/>
    <property type="match status" value="1"/>
</dbReference>
<dbReference type="GO" id="GO:0016853">
    <property type="term" value="F:isomerase activity"/>
    <property type="evidence" value="ECO:0007669"/>
    <property type="project" value="UniProtKB-KW"/>
</dbReference>
<proteinExistence type="predicted"/>
<comment type="caution">
    <text evidence="8">The sequence shown here is derived from an EMBL/GenBank/DDBJ whole genome shotgun (WGS) entry which is preliminary data.</text>
</comment>
<dbReference type="InterPro" id="IPR000297">
    <property type="entry name" value="PPIase_PpiC"/>
</dbReference>
<keyword evidence="5" id="KW-0697">Rotamase</keyword>
<dbReference type="RefSeq" id="WP_326296255.1">
    <property type="nucleotide sequence ID" value="NZ_JAYLLH010000004.1"/>
</dbReference>
<dbReference type="Gene3D" id="3.10.50.40">
    <property type="match status" value="1"/>
</dbReference>
<accession>A0ABU6HFL7</accession>
<feature type="signal peptide" evidence="6">
    <location>
        <begin position="1"/>
        <end position="26"/>
    </location>
</feature>
<evidence type="ECO:0000256" key="5">
    <source>
        <dbReference type="PROSITE-ProRule" id="PRU00278"/>
    </source>
</evidence>
<evidence type="ECO:0000256" key="6">
    <source>
        <dbReference type="SAM" id="SignalP"/>
    </source>
</evidence>
<dbReference type="InterPro" id="IPR050280">
    <property type="entry name" value="OMP_Chaperone_SurA"/>
</dbReference>
<evidence type="ECO:0000256" key="1">
    <source>
        <dbReference type="ARBA" id="ARBA00018370"/>
    </source>
</evidence>
<keyword evidence="9" id="KW-1185">Reference proteome</keyword>
<evidence type="ECO:0000256" key="3">
    <source>
        <dbReference type="ARBA" id="ARBA00030642"/>
    </source>
</evidence>
<sequence length="407" mass="44211">MTPALPRLATLVCAAMLALAAPLAQAQGLFSPVIRVNDMVITGYEIEQRAQMLRVLRAPGDPIEVARDQLIDDRLRVEAARTAGVEPTPEEVQQGMEEFAQRANLSREEFVKALAQQGVAEQTFRDFVKAGVSWRQLVQAKYAGRVTVSDAELDRALSGAGRGSNIRVLMSEIIMPAPPAQNAAVMERANRISQSKSEAEFSSFARQYSATPTRGAGGRLPWQNLTDLPPVLQPIILGLAPGDVTDPLPIPNAVALFQLRAIEETGYAAPEIGAVEYATYMIPGGRDPKALAQARVIASKLDRCDDLYGIAKGQPEEVLQRVTLPPSDISNDIAIELSKMDPGEVSTTLTRNGGQTLMLLMLCGRTLKLTEDADREQLSLGLRNQRLTSMSDSFLAELRAQARIVQK</sequence>
<dbReference type="Gene3D" id="1.10.4030.10">
    <property type="entry name" value="Porin chaperone SurA, peptide-binding domain"/>
    <property type="match status" value="1"/>
</dbReference>
<dbReference type="PANTHER" id="PTHR47637">
    <property type="entry name" value="CHAPERONE SURA"/>
    <property type="match status" value="1"/>
</dbReference>
<dbReference type="InterPro" id="IPR046357">
    <property type="entry name" value="PPIase_dom_sf"/>
</dbReference>
<protein>
    <recommendedName>
        <fullName evidence="1">Parvulin-like PPIase</fullName>
    </recommendedName>
    <alternativeName>
        <fullName evidence="3">Peptidyl-prolyl cis-trans isomerase plp</fullName>
    </alternativeName>
    <alternativeName>
        <fullName evidence="4">Rotamase plp</fullName>
    </alternativeName>
</protein>
<dbReference type="Pfam" id="PF13624">
    <property type="entry name" value="SurA_N_3"/>
    <property type="match status" value="1"/>
</dbReference>
<dbReference type="PROSITE" id="PS50198">
    <property type="entry name" value="PPIC_PPIASE_2"/>
    <property type="match status" value="1"/>
</dbReference>
<dbReference type="PANTHER" id="PTHR47637:SF1">
    <property type="entry name" value="CHAPERONE SURA"/>
    <property type="match status" value="1"/>
</dbReference>
<keyword evidence="5 8" id="KW-0413">Isomerase</keyword>
<evidence type="ECO:0000259" key="7">
    <source>
        <dbReference type="PROSITE" id="PS50198"/>
    </source>
</evidence>
<feature type="chain" id="PRO_5045922232" description="Parvulin-like PPIase" evidence="6">
    <location>
        <begin position="27"/>
        <end position="407"/>
    </location>
</feature>
<dbReference type="Pfam" id="PF00639">
    <property type="entry name" value="Rotamase"/>
    <property type="match status" value="1"/>
</dbReference>
<name>A0ABU6HFL7_9RHOB</name>
<reference evidence="8 9" key="1">
    <citation type="submission" date="2024-01" db="EMBL/GenBank/DDBJ databases">
        <title>Mesobacterium rodlantinim sp. nov., isolated from shallow sea hydrothermal systems off Kueishantao Island.</title>
        <authorList>
            <person name="Su Z."/>
            <person name="Tang K."/>
        </authorList>
    </citation>
    <scope>NUCLEOTIDE SEQUENCE [LARGE SCALE GENOMIC DNA]</scope>
    <source>
        <strain evidence="8 9">TK19101</strain>
    </source>
</reference>
<dbReference type="Proteomes" id="UP001348149">
    <property type="component" value="Unassembled WGS sequence"/>
</dbReference>
<dbReference type="InterPro" id="IPR027304">
    <property type="entry name" value="Trigger_fact/SurA_dom_sf"/>
</dbReference>